<proteinExistence type="predicted"/>
<dbReference type="KEGG" id="lgi:LOTGIDRAFT_174669"/>
<name>V3ZZT2_LOTGI</name>
<gene>
    <name evidence="1" type="ORF">LOTGIDRAFT_174669</name>
</gene>
<reference evidence="1 2" key="1">
    <citation type="journal article" date="2013" name="Nature">
        <title>Insights into bilaterian evolution from three spiralian genomes.</title>
        <authorList>
            <person name="Simakov O."/>
            <person name="Marletaz F."/>
            <person name="Cho S.J."/>
            <person name="Edsinger-Gonzales E."/>
            <person name="Havlak P."/>
            <person name="Hellsten U."/>
            <person name="Kuo D.H."/>
            <person name="Larsson T."/>
            <person name="Lv J."/>
            <person name="Arendt D."/>
            <person name="Savage R."/>
            <person name="Osoegawa K."/>
            <person name="de Jong P."/>
            <person name="Grimwood J."/>
            <person name="Chapman J.A."/>
            <person name="Shapiro H."/>
            <person name="Aerts A."/>
            <person name="Otillar R.P."/>
            <person name="Terry A.Y."/>
            <person name="Boore J.L."/>
            <person name="Grigoriev I.V."/>
            <person name="Lindberg D.R."/>
            <person name="Seaver E.C."/>
            <person name="Weisblat D.A."/>
            <person name="Putnam N.H."/>
            <person name="Rokhsar D.S."/>
        </authorList>
    </citation>
    <scope>NUCLEOTIDE SEQUENCE [LARGE SCALE GENOMIC DNA]</scope>
</reference>
<keyword evidence="2" id="KW-1185">Reference proteome</keyword>
<protein>
    <submittedName>
        <fullName evidence="1">Uncharacterized protein</fullName>
    </submittedName>
</protein>
<dbReference type="EMBL" id="KB201355">
    <property type="protein sequence ID" value="ESO97063.1"/>
    <property type="molecule type" value="Genomic_DNA"/>
</dbReference>
<dbReference type="Proteomes" id="UP000030746">
    <property type="component" value="Unassembled WGS sequence"/>
</dbReference>
<dbReference type="AlphaFoldDB" id="V3ZZT2"/>
<evidence type="ECO:0000313" key="2">
    <source>
        <dbReference type="Proteomes" id="UP000030746"/>
    </source>
</evidence>
<organism evidence="1 2">
    <name type="scientific">Lottia gigantea</name>
    <name type="common">Giant owl limpet</name>
    <dbReference type="NCBI Taxonomy" id="225164"/>
    <lineage>
        <taxon>Eukaryota</taxon>
        <taxon>Metazoa</taxon>
        <taxon>Spiralia</taxon>
        <taxon>Lophotrochozoa</taxon>
        <taxon>Mollusca</taxon>
        <taxon>Gastropoda</taxon>
        <taxon>Patellogastropoda</taxon>
        <taxon>Lottioidea</taxon>
        <taxon>Lottiidae</taxon>
        <taxon>Lottia</taxon>
    </lineage>
</organism>
<dbReference type="CTD" id="20242848"/>
<evidence type="ECO:0000313" key="1">
    <source>
        <dbReference type="EMBL" id="ESO97063.1"/>
    </source>
</evidence>
<dbReference type="HOGENOM" id="CLU_2040712_0_0_1"/>
<sequence>MEPFSPTDALQPFVTVHESEAAYLPEYLSITETLKAEEAEISPKIMPEKSDLNLTELEEFVKKTKLNGGFDPLHKAPVPEQIALFLLPCLHISSIPKHNYYTKRSISTSRLIYALTQVFCV</sequence>
<accession>V3ZZT2</accession>
<dbReference type="RefSeq" id="XP_009052261.1">
    <property type="nucleotide sequence ID" value="XM_009054013.1"/>
</dbReference>
<dbReference type="GeneID" id="20242848"/>